<dbReference type="PROSITE" id="PS50005">
    <property type="entry name" value="TPR"/>
    <property type="match status" value="3"/>
</dbReference>
<feature type="region of interest" description="Disordered" evidence="2">
    <location>
        <begin position="43"/>
        <end position="62"/>
    </location>
</feature>
<evidence type="ECO:0000313" key="3">
    <source>
        <dbReference type="EMBL" id="CAI8003552.1"/>
    </source>
</evidence>
<evidence type="ECO:0000313" key="4">
    <source>
        <dbReference type="Proteomes" id="UP001174909"/>
    </source>
</evidence>
<dbReference type="PANTHER" id="PTHR44117">
    <property type="entry name" value="INTRAFLAGELLAR TRANSPORT PROTEIN 88 HOMOLOG"/>
    <property type="match status" value="1"/>
</dbReference>
<accession>A0AA35R5Y2</accession>
<dbReference type="PANTHER" id="PTHR44117:SF1">
    <property type="entry name" value="INTRAFLAGELLAR TRANSPORT PROTEIN 88 HOMOLOG"/>
    <property type="match status" value="1"/>
</dbReference>
<proteinExistence type="predicted"/>
<dbReference type="GO" id="GO:0097730">
    <property type="term" value="C:non-motile cilium"/>
    <property type="evidence" value="ECO:0007669"/>
    <property type="project" value="TreeGrafter"/>
</dbReference>
<sequence length="591" mass="66900">MENVHLVPESENDDLYSGYDYNDPMLEELEEDPEFQRIVRTRYGQRPPLPPGGSGVPPATGLARKMTGTTMRARMGTGMAPEAGQARPMTGVTAAGFSSVMRGHKFDPLNQAAASGHSATSSLEKTEETPEMLIKRMEKKVNRLVEESAHASAMGDYQTALEKAKEAGRRERMLCKQREQASLAEQLNLDLTYCVLFNLANQYEANEQYSEALNTYLLIVKNKMFNNGSRLRVNMGNIYTAQKKYPQAIKMYRMALDQIGEVHKSVRLKILQNIGSVFVKMGQYADTITSFEHIMSEQPDFKTVMNLTLCYYAISDREKLKRCFCRMLQITSGAEDEDRYFPTMEDDPQQRLLIETIKNDRLRELERERKATADKTILTAAKLIAPVIETSFALGFDWCIEMVRSSVYVELASELEITKALTFLKLMNIPKAIETFKDCNRKDSKMAATAATNLSFILLLEKDLQQAEKFADSAVALDRYNPHALVNKGNVLYSRGDYEAAREFYQEALSVEATCSEALFNTGLVHKQMRRYGEAMECFVKLHNILRSSSQVIYHLADLSDKMGDTPQSIDWFLQLISLVPTDPHVLQRVG</sequence>
<dbReference type="SUPFAM" id="SSF48452">
    <property type="entry name" value="TPR-like"/>
    <property type="match status" value="2"/>
</dbReference>
<protein>
    <submittedName>
        <fullName evidence="3">Intraflagellar transport protein 88 homolog</fullName>
    </submittedName>
</protein>
<dbReference type="GO" id="GO:0042073">
    <property type="term" value="P:intraciliary transport"/>
    <property type="evidence" value="ECO:0007669"/>
    <property type="project" value="TreeGrafter"/>
</dbReference>
<dbReference type="GO" id="GO:0036064">
    <property type="term" value="C:ciliary basal body"/>
    <property type="evidence" value="ECO:0007669"/>
    <property type="project" value="TreeGrafter"/>
</dbReference>
<dbReference type="EMBL" id="CASHTH010000523">
    <property type="protein sequence ID" value="CAI8003552.1"/>
    <property type="molecule type" value="Genomic_DNA"/>
</dbReference>
<dbReference type="Proteomes" id="UP001174909">
    <property type="component" value="Unassembled WGS sequence"/>
</dbReference>
<dbReference type="InterPro" id="IPR019734">
    <property type="entry name" value="TPR_rpt"/>
</dbReference>
<keyword evidence="1" id="KW-0802">TPR repeat</keyword>
<dbReference type="GO" id="GO:0019894">
    <property type="term" value="F:kinesin binding"/>
    <property type="evidence" value="ECO:0007669"/>
    <property type="project" value="TreeGrafter"/>
</dbReference>
<dbReference type="GO" id="GO:1905515">
    <property type="term" value="P:non-motile cilium assembly"/>
    <property type="evidence" value="ECO:0007669"/>
    <property type="project" value="TreeGrafter"/>
</dbReference>
<feature type="repeat" description="TPR" evidence="1">
    <location>
        <begin position="268"/>
        <end position="301"/>
    </location>
</feature>
<feature type="region of interest" description="Disordered" evidence="2">
    <location>
        <begin position="111"/>
        <end position="130"/>
    </location>
</feature>
<evidence type="ECO:0000256" key="2">
    <source>
        <dbReference type="SAM" id="MobiDB-lite"/>
    </source>
</evidence>
<dbReference type="InterPro" id="IPR011990">
    <property type="entry name" value="TPR-like_helical_dom_sf"/>
</dbReference>
<keyword evidence="4" id="KW-1185">Reference proteome</keyword>
<dbReference type="GO" id="GO:0097546">
    <property type="term" value="C:ciliary base"/>
    <property type="evidence" value="ECO:0007669"/>
    <property type="project" value="TreeGrafter"/>
</dbReference>
<dbReference type="AlphaFoldDB" id="A0AA35R5Y2"/>
<name>A0AA35R5Y2_GEOBA</name>
<gene>
    <name evidence="3" type="ORF">GBAR_LOCUS3675</name>
</gene>
<dbReference type="FunFam" id="1.25.40.10:FF:000283">
    <property type="entry name" value="Intraflagellar transport 88"/>
    <property type="match status" value="1"/>
</dbReference>
<organism evidence="3 4">
    <name type="scientific">Geodia barretti</name>
    <name type="common">Barrett's horny sponge</name>
    <dbReference type="NCBI Taxonomy" id="519541"/>
    <lineage>
        <taxon>Eukaryota</taxon>
        <taxon>Metazoa</taxon>
        <taxon>Porifera</taxon>
        <taxon>Demospongiae</taxon>
        <taxon>Heteroscleromorpha</taxon>
        <taxon>Tetractinellida</taxon>
        <taxon>Astrophorina</taxon>
        <taxon>Geodiidae</taxon>
        <taxon>Geodia</taxon>
    </lineage>
</organism>
<dbReference type="Pfam" id="PF14559">
    <property type="entry name" value="TPR_19"/>
    <property type="match status" value="1"/>
</dbReference>
<dbReference type="Gene3D" id="1.25.40.10">
    <property type="entry name" value="Tetratricopeptide repeat domain"/>
    <property type="match status" value="2"/>
</dbReference>
<feature type="repeat" description="TPR" evidence="1">
    <location>
        <begin position="482"/>
        <end position="515"/>
    </location>
</feature>
<dbReference type="GO" id="GO:0005814">
    <property type="term" value="C:centriole"/>
    <property type="evidence" value="ECO:0007669"/>
    <property type="project" value="TreeGrafter"/>
</dbReference>
<dbReference type="SMART" id="SM00028">
    <property type="entry name" value="TPR"/>
    <property type="match status" value="8"/>
</dbReference>
<evidence type="ECO:0000256" key="1">
    <source>
        <dbReference type="PROSITE-ProRule" id="PRU00339"/>
    </source>
</evidence>
<feature type="repeat" description="TPR" evidence="1">
    <location>
        <begin position="229"/>
        <end position="262"/>
    </location>
</feature>
<dbReference type="Pfam" id="PF13176">
    <property type="entry name" value="TPR_7"/>
    <property type="match status" value="1"/>
</dbReference>
<comment type="caution">
    <text evidence="3">The sequence shown here is derived from an EMBL/GenBank/DDBJ whole genome shotgun (WGS) entry which is preliminary data.</text>
</comment>
<reference evidence="3" key="1">
    <citation type="submission" date="2023-03" db="EMBL/GenBank/DDBJ databases">
        <authorList>
            <person name="Steffen K."/>
            <person name="Cardenas P."/>
        </authorList>
    </citation>
    <scope>NUCLEOTIDE SEQUENCE</scope>
</reference>